<feature type="compositionally biased region" description="Polar residues" evidence="3">
    <location>
        <begin position="306"/>
        <end position="318"/>
    </location>
</feature>
<dbReference type="EMBL" id="LIAE01007076">
    <property type="protein sequence ID" value="PAV82162.1"/>
    <property type="molecule type" value="Genomic_DNA"/>
</dbReference>
<keyword evidence="4" id="KW-0812">Transmembrane</keyword>
<evidence type="ECO:0000256" key="1">
    <source>
        <dbReference type="ARBA" id="ARBA00004123"/>
    </source>
</evidence>
<feature type="compositionally biased region" description="Basic and acidic residues" evidence="3">
    <location>
        <begin position="557"/>
        <end position="573"/>
    </location>
</feature>
<evidence type="ECO:0000256" key="4">
    <source>
        <dbReference type="SAM" id="Phobius"/>
    </source>
</evidence>
<dbReference type="Proteomes" id="UP000218231">
    <property type="component" value="Unassembled WGS sequence"/>
</dbReference>
<comment type="caution">
    <text evidence="7">The sequence shown here is derived from an EMBL/GenBank/DDBJ whole genome shotgun (WGS) entry which is preliminary data.</text>
</comment>
<dbReference type="InterPro" id="IPR001478">
    <property type="entry name" value="PDZ"/>
</dbReference>
<accession>A0A2A2L7L4</accession>
<keyword evidence="8" id="KW-1185">Reference proteome</keyword>
<dbReference type="AlphaFoldDB" id="A0A2A2L7L4"/>
<dbReference type="STRING" id="2018661.A0A2A2L7L4"/>
<evidence type="ECO:0000256" key="2">
    <source>
        <dbReference type="ARBA" id="ARBA00023242"/>
    </source>
</evidence>
<dbReference type="CDD" id="cd00136">
    <property type="entry name" value="PDZ_canonical"/>
    <property type="match status" value="1"/>
</dbReference>
<keyword evidence="4" id="KW-0472">Membrane</keyword>
<keyword evidence="2" id="KW-0539">Nucleus</keyword>
<dbReference type="Pfam" id="PF00595">
    <property type="entry name" value="PDZ"/>
    <property type="match status" value="1"/>
</dbReference>
<dbReference type="GO" id="GO:0043484">
    <property type="term" value="P:regulation of RNA splicing"/>
    <property type="evidence" value="ECO:0007669"/>
    <property type="project" value="TreeGrafter"/>
</dbReference>
<dbReference type="InterPro" id="IPR036034">
    <property type="entry name" value="PDZ_sf"/>
</dbReference>
<keyword evidence="4" id="KW-1133">Transmembrane helix</keyword>
<dbReference type="GO" id="GO:0005737">
    <property type="term" value="C:cytoplasm"/>
    <property type="evidence" value="ECO:0007669"/>
    <property type="project" value="TreeGrafter"/>
</dbReference>
<feature type="chain" id="PRO_5013217347" description="PDZ domain-containing protein" evidence="5">
    <location>
        <begin position="21"/>
        <end position="593"/>
    </location>
</feature>
<evidence type="ECO:0000256" key="5">
    <source>
        <dbReference type="SAM" id="SignalP"/>
    </source>
</evidence>
<dbReference type="PANTHER" id="PTHR23348">
    <property type="entry name" value="PERIAXIN/AHNAK"/>
    <property type="match status" value="1"/>
</dbReference>
<evidence type="ECO:0000313" key="8">
    <source>
        <dbReference type="Proteomes" id="UP000218231"/>
    </source>
</evidence>
<dbReference type="GO" id="GO:0005634">
    <property type="term" value="C:nucleus"/>
    <property type="evidence" value="ECO:0007669"/>
    <property type="project" value="UniProtKB-SubCell"/>
</dbReference>
<keyword evidence="5" id="KW-0732">Signal</keyword>
<feature type="compositionally biased region" description="Basic and acidic residues" evidence="3">
    <location>
        <begin position="500"/>
        <end position="525"/>
    </location>
</feature>
<dbReference type="InterPro" id="IPR052082">
    <property type="entry name" value="Myelin_sheath_structural"/>
</dbReference>
<feature type="region of interest" description="Disordered" evidence="3">
    <location>
        <begin position="356"/>
        <end position="593"/>
    </location>
</feature>
<proteinExistence type="predicted"/>
<feature type="domain" description="PDZ" evidence="6">
    <location>
        <begin position="127"/>
        <end position="192"/>
    </location>
</feature>
<protein>
    <recommendedName>
        <fullName evidence="6">PDZ domain-containing protein</fullName>
    </recommendedName>
</protein>
<dbReference type="PROSITE" id="PS50106">
    <property type="entry name" value="PDZ"/>
    <property type="match status" value="1"/>
</dbReference>
<dbReference type="Gene3D" id="2.30.42.10">
    <property type="match status" value="1"/>
</dbReference>
<reference evidence="7 8" key="1">
    <citation type="journal article" date="2017" name="Curr. Biol.">
        <title>Genome architecture and evolution of a unichromosomal asexual nematode.</title>
        <authorList>
            <person name="Fradin H."/>
            <person name="Zegar C."/>
            <person name="Gutwein M."/>
            <person name="Lucas J."/>
            <person name="Kovtun M."/>
            <person name="Corcoran D."/>
            <person name="Baugh L.R."/>
            <person name="Kiontke K."/>
            <person name="Gunsalus K."/>
            <person name="Fitch D.H."/>
            <person name="Piano F."/>
        </authorList>
    </citation>
    <scope>NUCLEOTIDE SEQUENCE [LARGE SCALE GENOMIC DNA]</scope>
    <source>
        <strain evidence="7">PF1309</strain>
    </source>
</reference>
<evidence type="ECO:0000256" key="3">
    <source>
        <dbReference type="SAM" id="MobiDB-lite"/>
    </source>
</evidence>
<dbReference type="SMART" id="SM00228">
    <property type="entry name" value="PDZ"/>
    <property type="match status" value="1"/>
</dbReference>
<evidence type="ECO:0000259" key="6">
    <source>
        <dbReference type="PROSITE" id="PS50106"/>
    </source>
</evidence>
<comment type="subcellular location">
    <subcellularLocation>
        <location evidence="1">Nucleus</location>
    </subcellularLocation>
</comment>
<name>A0A2A2L7L4_9BILA</name>
<feature type="region of interest" description="Disordered" evidence="3">
    <location>
        <begin position="282"/>
        <end position="341"/>
    </location>
</feature>
<dbReference type="SUPFAM" id="SSF50156">
    <property type="entry name" value="PDZ domain-like"/>
    <property type="match status" value="1"/>
</dbReference>
<organism evidence="7 8">
    <name type="scientific">Diploscapter pachys</name>
    <dbReference type="NCBI Taxonomy" id="2018661"/>
    <lineage>
        <taxon>Eukaryota</taxon>
        <taxon>Metazoa</taxon>
        <taxon>Ecdysozoa</taxon>
        <taxon>Nematoda</taxon>
        <taxon>Chromadorea</taxon>
        <taxon>Rhabditida</taxon>
        <taxon>Rhabditina</taxon>
        <taxon>Rhabditomorpha</taxon>
        <taxon>Rhabditoidea</taxon>
        <taxon>Rhabditidae</taxon>
        <taxon>Diploscapter</taxon>
    </lineage>
</organism>
<feature type="compositionally biased region" description="Basic and acidic residues" evidence="3">
    <location>
        <begin position="581"/>
        <end position="593"/>
    </location>
</feature>
<dbReference type="PANTHER" id="PTHR23348:SF16">
    <property type="entry name" value="LEUCINE RICH REPEAT FAMILY PROTEIN"/>
    <property type="match status" value="1"/>
</dbReference>
<sequence>MEERLPLFLFLLGLINGVSAADTCLSQPQLFGVIFGSVAATVVISAGIGILLWILLRKDDHVKTSDKSAYTNEAYDVEDKAVDAKKISQRDKMTMIESFKLRKKHADAGTQKAFSTEHLNEVDAKIGVQLNPDDIGGLGFNIKGNVAEGIFVKNVMPKSPAEESGNIITGDRIKSLTINFENMVYEDAVTLLSYASPYKVKLELERRLDEPTSDGKLEEEKYARLHPLLRSNTLSHIHYNPIAGGEPIRCQSVETTQKHSLPKIKGMKLKLNVSYQASSILDQNDSKAAADSTTAENDVSKLESSDYASDNTSAASSFRDSEKTGTGSPMPLSANHSQHTVSDRIEVSDLIVDENIVSPSPTNKPLLCKELPPKPQKIVSRSPSPKMCRKSPSPTVTYRSPSPLKRTPTPPITEEPEFEQTQLADDIYGEVPAPPPVSSIPLRKESPPQIKSRIPSPPKAPPEITEAKISRIPRKDSSKTPIVERKLPKLPRPIAQRSQSADDKNDDVWSRLYLEKKGQLKKTRDVGMSPPGQVNSPSPVPSPSPQMGRATSSQNPNEDRYGTLNRERRERLAANDAQLQKQREELRKLGILD</sequence>
<evidence type="ECO:0000313" key="7">
    <source>
        <dbReference type="EMBL" id="PAV82162.1"/>
    </source>
</evidence>
<feature type="transmembrane region" description="Helical" evidence="4">
    <location>
        <begin position="30"/>
        <end position="56"/>
    </location>
</feature>
<feature type="compositionally biased region" description="Basic and acidic residues" evidence="3">
    <location>
        <begin position="465"/>
        <end position="487"/>
    </location>
</feature>
<dbReference type="OrthoDB" id="447516at2759"/>
<gene>
    <name evidence="7" type="ORF">WR25_19254</name>
</gene>
<feature type="signal peptide" evidence="5">
    <location>
        <begin position="1"/>
        <end position="20"/>
    </location>
</feature>